<sequence length="245" mass="27264">MLSTITRTRVASSLPQLRPHSSRPTRIFSSSFSHSSVVMKAVKGQIKSITDTSSSETKWVALQKIDWIDQSGKDRIWEVASRKTRGKAGVDAVAMGNIIHHPTKPPSTVLVLQYRPPIDKITVEWPAGLVDESETVEEAAVRELREETGYEGKVLSVSPVVAADPGMTSANMQLAMMEVHVEEDDPELLEQHLDDGEHIERVVVPLDQLYEKLMEYSKQGDMMVSAKLFHWAAGMHYARTVMAGK</sequence>
<proteinExistence type="predicted"/>
<keyword evidence="2" id="KW-1185">Reference proteome</keyword>
<comment type="caution">
    <text evidence="1">The sequence shown here is derived from an EMBL/GenBank/DDBJ whole genome shotgun (WGS) entry which is preliminary data.</text>
</comment>
<name>A0ACC3SMB4_9PEZI</name>
<accession>A0ACC3SMB4</accession>
<protein>
    <submittedName>
        <fullName evidence="1">Uncharacterized protein</fullName>
    </submittedName>
</protein>
<reference evidence="1" key="1">
    <citation type="submission" date="2024-02" db="EMBL/GenBank/DDBJ databases">
        <title>Metagenome Assembled Genome of Zalaria obscura JY119.</title>
        <authorList>
            <person name="Vighnesh L."/>
            <person name="Jagadeeshwari U."/>
            <person name="Venkata Ramana C."/>
            <person name="Sasikala C."/>
        </authorList>
    </citation>
    <scope>NUCLEOTIDE SEQUENCE</scope>
    <source>
        <strain evidence="1">JY119</strain>
    </source>
</reference>
<gene>
    <name evidence="1" type="ORF">M8818_002086</name>
</gene>
<evidence type="ECO:0000313" key="1">
    <source>
        <dbReference type="EMBL" id="KAK8215076.1"/>
    </source>
</evidence>
<evidence type="ECO:0000313" key="2">
    <source>
        <dbReference type="Proteomes" id="UP001320706"/>
    </source>
</evidence>
<organism evidence="1 2">
    <name type="scientific">Zalaria obscura</name>
    <dbReference type="NCBI Taxonomy" id="2024903"/>
    <lineage>
        <taxon>Eukaryota</taxon>
        <taxon>Fungi</taxon>
        <taxon>Dikarya</taxon>
        <taxon>Ascomycota</taxon>
        <taxon>Pezizomycotina</taxon>
        <taxon>Dothideomycetes</taxon>
        <taxon>Dothideomycetidae</taxon>
        <taxon>Dothideales</taxon>
        <taxon>Zalariaceae</taxon>
        <taxon>Zalaria</taxon>
    </lineage>
</organism>
<dbReference type="Proteomes" id="UP001320706">
    <property type="component" value="Unassembled WGS sequence"/>
</dbReference>
<dbReference type="EMBL" id="JAMKPW020000009">
    <property type="protein sequence ID" value="KAK8215076.1"/>
    <property type="molecule type" value="Genomic_DNA"/>
</dbReference>